<dbReference type="PROSITE" id="PS51257">
    <property type="entry name" value="PROKAR_LIPOPROTEIN"/>
    <property type="match status" value="1"/>
</dbReference>
<keyword evidence="2" id="KW-0732">Signal</keyword>
<protein>
    <recommendedName>
        <fullName evidence="5">Lipoprotein</fullName>
    </recommendedName>
</protein>
<evidence type="ECO:0000313" key="4">
    <source>
        <dbReference type="Proteomes" id="UP000299794"/>
    </source>
</evidence>
<feature type="region of interest" description="Disordered" evidence="1">
    <location>
        <begin position="26"/>
        <end position="68"/>
    </location>
</feature>
<proteinExistence type="predicted"/>
<dbReference type="RefSeq" id="WP_051340308.1">
    <property type="nucleotide sequence ID" value="NZ_BJCD01000027.1"/>
</dbReference>
<gene>
    <name evidence="3" type="ORF">PA905_00700</name>
</gene>
<feature type="signal peptide" evidence="2">
    <location>
        <begin position="1"/>
        <end position="26"/>
    </location>
</feature>
<evidence type="ECO:0000256" key="2">
    <source>
        <dbReference type="SAM" id="SignalP"/>
    </source>
</evidence>
<dbReference type="AlphaFoldDB" id="A0A4P5ZR54"/>
<feature type="compositionally biased region" description="Low complexity" evidence="1">
    <location>
        <begin position="35"/>
        <end position="51"/>
    </location>
</feature>
<sequence>MIKFFQPKFYVLIGLGLLLIVACSQTSTTNPPEPTAQTTSSPMPTTSATTAEKPALETATKDHSAPNKGGQVVEVGKYHLELVALPEATGTHLDFYLLTGDNHQAVADAKVTAQIEVPNGEQQTLDLIYDAQGGHYAVLLPGETAGEYKVAVLTDIQGEKVNGRFDFKR</sequence>
<comment type="caution">
    <text evidence="3">The sequence shown here is derived from an EMBL/GenBank/DDBJ whole genome shotgun (WGS) entry which is preliminary data.</text>
</comment>
<evidence type="ECO:0008006" key="5">
    <source>
        <dbReference type="Google" id="ProtNLM"/>
    </source>
</evidence>
<evidence type="ECO:0000313" key="3">
    <source>
        <dbReference type="EMBL" id="GDZ92375.1"/>
    </source>
</evidence>
<name>A0A4P5ZR54_PLAAG</name>
<dbReference type="Proteomes" id="UP000299794">
    <property type="component" value="Unassembled WGS sequence"/>
</dbReference>
<accession>A0A4P5ZR54</accession>
<organism evidence="3 4">
    <name type="scientific">Planktothrix agardhii CCAP 1459/11A</name>
    <dbReference type="NCBI Taxonomy" id="282420"/>
    <lineage>
        <taxon>Bacteria</taxon>
        <taxon>Bacillati</taxon>
        <taxon>Cyanobacteriota</taxon>
        <taxon>Cyanophyceae</taxon>
        <taxon>Oscillatoriophycideae</taxon>
        <taxon>Oscillatoriales</taxon>
        <taxon>Microcoleaceae</taxon>
        <taxon>Planktothrix</taxon>
    </lineage>
</organism>
<feature type="chain" id="PRO_5020903989" description="Lipoprotein" evidence="2">
    <location>
        <begin position="27"/>
        <end position="169"/>
    </location>
</feature>
<dbReference type="EMBL" id="BJCD01000027">
    <property type="protein sequence ID" value="GDZ92375.1"/>
    <property type="molecule type" value="Genomic_DNA"/>
</dbReference>
<reference evidence="4" key="1">
    <citation type="submission" date="2019-02" db="EMBL/GenBank/DDBJ databases">
        <title>Draft genome sequence of Planktothrix agardhii NIES-905.</title>
        <authorList>
            <person name="Yamaguchi H."/>
            <person name="Suzuki S."/>
            <person name="Kawachi M."/>
        </authorList>
    </citation>
    <scope>NUCLEOTIDE SEQUENCE [LARGE SCALE GENOMIC DNA]</scope>
    <source>
        <strain evidence="4">CCAP 1459/11A</strain>
    </source>
</reference>
<evidence type="ECO:0000256" key="1">
    <source>
        <dbReference type="SAM" id="MobiDB-lite"/>
    </source>
</evidence>